<evidence type="ECO:0008006" key="3">
    <source>
        <dbReference type="Google" id="ProtNLM"/>
    </source>
</evidence>
<dbReference type="AlphaFoldDB" id="A0A4P6HHC8"/>
<organism evidence="1 2">
    <name type="scientific">Solidesulfovibrio carbinolicus</name>
    <dbReference type="NCBI Taxonomy" id="296842"/>
    <lineage>
        <taxon>Bacteria</taxon>
        <taxon>Pseudomonadati</taxon>
        <taxon>Thermodesulfobacteriota</taxon>
        <taxon>Desulfovibrionia</taxon>
        <taxon>Desulfovibrionales</taxon>
        <taxon>Desulfovibrionaceae</taxon>
        <taxon>Solidesulfovibrio</taxon>
    </lineage>
</organism>
<dbReference type="EMBL" id="CP026538">
    <property type="protein sequence ID" value="QAZ66165.1"/>
    <property type="molecule type" value="Genomic_DNA"/>
</dbReference>
<sequence length="66" mass="7321">MSIQYQTDEQGNRVAVVIPLAEWEAIQAELLGDAQLTSKDKAERREAYDALARGEALDLGKAMADW</sequence>
<evidence type="ECO:0000313" key="1">
    <source>
        <dbReference type="EMBL" id="QAZ66165.1"/>
    </source>
</evidence>
<gene>
    <name evidence="1" type="ORF">C3Y92_02495</name>
</gene>
<dbReference type="Proteomes" id="UP000293296">
    <property type="component" value="Chromosome"/>
</dbReference>
<dbReference type="OrthoDB" id="583511at2"/>
<reference evidence="1 2" key="1">
    <citation type="submission" date="2018-02" db="EMBL/GenBank/DDBJ databases">
        <title>Genome sequence of Desulfovibrio carbinolicus DSM 3852.</title>
        <authorList>
            <person name="Wilbanks E."/>
            <person name="Skennerton C.T."/>
            <person name="Orphan V.J."/>
        </authorList>
    </citation>
    <scope>NUCLEOTIDE SEQUENCE [LARGE SCALE GENOMIC DNA]</scope>
    <source>
        <strain evidence="1 2">DSM 3852</strain>
    </source>
</reference>
<accession>A0A4P6HHC8</accession>
<evidence type="ECO:0000313" key="2">
    <source>
        <dbReference type="Proteomes" id="UP000293296"/>
    </source>
</evidence>
<dbReference type="KEGG" id="dcb:C3Y92_02495"/>
<protein>
    <recommendedName>
        <fullName evidence="3">Prevent-host-death protein</fullName>
    </recommendedName>
</protein>
<proteinExistence type="predicted"/>
<dbReference type="RefSeq" id="WP_129349196.1">
    <property type="nucleotide sequence ID" value="NZ_CP026538.1"/>
</dbReference>
<name>A0A4P6HHC8_9BACT</name>
<keyword evidence="2" id="KW-1185">Reference proteome</keyword>